<dbReference type="InterPro" id="IPR013658">
    <property type="entry name" value="SGL"/>
</dbReference>
<dbReference type="RefSeq" id="WP_179812571.1">
    <property type="nucleotide sequence ID" value="NZ_JACBZD010000001.1"/>
</dbReference>
<feature type="domain" description="SMP-30/Gluconolactonase/LRE-like region" evidence="1">
    <location>
        <begin position="88"/>
        <end position="311"/>
    </location>
</feature>
<dbReference type="Proteomes" id="UP000567795">
    <property type="component" value="Unassembled WGS sequence"/>
</dbReference>
<evidence type="ECO:0000259" key="1">
    <source>
        <dbReference type="Pfam" id="PF08450"/>
    </source>
</evidence>
<gene>
    <name evidence="2" type="ORF">FHU37_000478</name>
</gene>
<dbReference type="InterPro" id="IPR053224">
    <property type="entry name" value="Sensory_adhesion_molecule"/>
</dbReference>
<dbReference type="Pfam" id="PF08450">
    <property type="entry name" value="SGL"/>
    <property type="match status" value="1"/>
</dbReference>
<comment type="caution">
    <text evidence="2">The sequence shown here is derived from an EMBL/GenBank/DDBJ whole genome shotgun (WGS) entry which is preliminary data.</text>
</comment>
<name>A0A852ZP83_9ACTN</name>
<proteinExistence type="predicted"/>
<dbReference type="Gene3D" id="2.120.10.30">
    <property type="entry name" value="TolB, C-terminal domain"/>
    <property type="match status" value="1"/>
</dbReference>
<dbReference type="PANTHER" id="PTHR31460:SF3">
    <property type="entry name" value="MESOCENTIN"/>
    <property type="match status" value="1"/>
</dbReference>
<dbReference type="AlphaFoldDB" id="A0A852ZP83"/>
<dbReference type="SUPFAM" id="SSF63829">
    <property type="entry name" value="Calcium-dependent phosphotriesterase"/>
    <property type="match status" value="1"/>
</dbReference>
<dbReference type="EMBL" id="JACBZD010000001">
    <property type="protein sequence ID" value="NYI03535.1"/>
    <property type="molecule type" value="Genomic_DNA"/>
</dbReference>
<evidence type="ECO:0000313" key="3">
    <source>
        <dbReference type="Proteomes" id="UP000567795"/>
    </source>
</evidence>
<protein>
    <submittedName>
        <fullName evidence="2">Sugar lactone lactonase YvrE</fullName>
    </submittedName>
</protein>
<keyword evidence="3" id="KW-1185">Reference proteome</keyword>
<dbReference type="PROSITE" id="PS51318">
    <property type="entry name" value="TAT"/>
    <property type="match status" value="1"/>
</dbReference>
<dbReference type="InterPro" id="IPR011042">
    <property type="entry name" value="6-blade_b-propeller_TolB-like"/>
</dbReference>
<reference evidence="2 3" key="1">
    <citation type="submission" date="2020-07" db="EMBL/GenBank/DDBJ databases">
        <title>Sequencing the genomes of 1000 actinobacteria strains.</title>
        <authorList>
            <person name="Klenk H.-P."/>
        </authorList>
    </citation>
    <scope>NUCLEOTIDE SEQUENCE [LARGE SCALE GENOMIC DNA]</scope>
    <source>
        <strain evidence="2 3">DSM 42178</strain>
    </source>
</reference>
<accession>A0A852ZP83</accession>
<sequence length="374" mass="39172">MPPSPMHSPGGHPTRRPSRRSLLRLATGCAVGAAGTVGALGGALPGASSAAFAASLDGGPRAAAALGRRAGAVPLAETLVVAAPELYPEGVAWDPTRQAFLVSSTTGGSVSVVTPDGTVTELVPRIGECAILGLTVDARRGRLLVAYNDYHRRQYNPTDAPPVSGVGVFDLATGATLGLVDILMGRERSCANDLALDDRGNAYVTDSASDTLFRVAPDGTATALVSDPRWAAHNIGPNGIVHHPDGYLLLARYDGGRIFRVDLRRRTRPEVTEVTLDHRLTTIDGMALRPDGTLVVVVNNLGIAEYSPAGRDAVVLLGSDDSWRSATTIEDQPWPVQDPTTVAVTPHGDYVLSGRLGVLFAQVGTAGDFVLRRR</sequence>
<evidence type="ECO:0000313" key="2">
    <source>
        <dbReference type="EMBL" id="NYI03535.1"/>
    </source>
</evidence>
<organism evidence="2 3">
    <name type="scientific">Allostreptomyces psammosilenae</name>
    <dbReference type="NCBI Taxonomy" id="1892865"/>
    <lineage>
        <taxon>Bacteria</taxon>
        <taxon>Bacillati</taxon>
        <taxon>Actinomycetota</taxon>
        <taxon>Actinomycetes</taxon>
        <taxon>Kitasatosporales</taxon>
        <taxon>Streptomycetaceae</taxon>
        <taxon>Allostreptomyces</taxon>
    </lineage>
</organism>
<dbReference type="InterPro" id="IPR006311">
    <property type="entry name" value="TAT_signal"/>
</dbReference>
<dbReference type="PANTHER" id="PTHR31460">
    <property type="match status" value="1"/>
</dbReference>